<organism evidence="1 2">
    <name type="scientific">Paramuricea clavata</name>
    <name type="common">Red gorgonian</name>
    <name type="synonym">Violescent sea-whip</name>
    <dbReference type="NCBI Taxonomy" id="317549"/>
    <lineage>
        <taxon>Eukaryota</taxon>
        <taxon>Metazoa</taxon>
        <taxon>Cnidaria</taxon>
        <taxon>Anthozoa</taxon>
        <taxon>Octocorallia</taxon>
        <taxon>Malacalcyonacea</taxon>
        <taxon>Plexauridae</taxon>
        <taxon>Paramuricea</taxon>
    </lineage>
</organism>
<proteinExistence type="predicted"/>
<accession>A0A6S7H680</accession>
<protein>
    <submittedName>
        <fullName evidence="1">Uncharacterized protein</fullName>
    </submittedName>
</protein>
<evidence type="ECO:0000313" key="1">
    <source>
        <dbReference type="EMBL" id="CAB4000274.1"/>
    </source>
</evidence>
<feature type="non-terminal residue" evidence="1">
    <location>
        <position position="61"/>
    </location>
</feature>
<gene>
    <name evidence="1" type="ORF">PACLA_8A065695</name>
</gene>
<dbReference type="Proteomes" id="UP001152795">
    <property type="component" value="Unassembled WGS sequence"/>
</dbReference>
<comment type="caution">
    <text evidence="1">The sequence shown here is derived from an EMBL/GenBank/DDBJ whole genome shotgun (WGS) entry which is preliminary data.</text>
</comment>
<dbReference type="EMBL" id="CACRXK020003794">
    <property type="protein sequence ID" value="CAB4000274.1"/>
    <property type="molecule type" value="Genomic_DNA"/>
</dbReference>
<keyword evidence="2" id="KW-1185">Reference proteome</keyword>
<dbReference type="AlphaFoldDB" id="A0A6S7H680"/>
<evidence type="ECO:0000313" key="2">
    <source>
        <dbReference type="Proteomes" id="UP001152795"/>
    </source>
</evidence>
<name>A0A6S7H680_PARCT</name>
<sequence length="61" mass="6517">MAQTDACGYKTKYRNACKGFTKSRMAKINVGASPKATSQIKVFASPKATTELRTCASPKAT</sequence>
<reference evidence="1" key="1">
    <citation type="submission" date="2020-04" db="EMBL/GenBank/DDBJ databases">
        <authorList>
            <person name="Alioto T."/>
            <person name="Alioto T."/>
            <person name="Gomez Garrido J."/>
        </authorList>
    </citation>
    <scope>NUCLEOTIDE SEQUENCE</scope>
    <source>
        <strain evidence="1">A484AB</strain>
    </source>
</reference>